<dbReference type="GeneTree" id="ENSGT00940000177101"/>
<organism evidence="1">
    <name type="scientific">Pundamilia nyererei</name>
    <dbReference type="NCBI Taxonomy" id="303518"/>
    <lineage>
        <taxon>Eukaryota</taxon>
        <taxon>Metazoa</taxon>
        <taxon>Chordata</taxon>
        <taxon>Craniata</taxon>
        <taxon>Vertebrata</taxon>
        <taxon>Euteleostomi</taxon>
        <taxon>Actinopterygii</taxon>
        <taxon>Neopterygii</taxon>
        <taxon>Teleostei</taxon>
        <taxon>Neoteleostei</taxon>
        <taxon>Acanthomorphata</taxon>
        <taxon>Ovalentaria</taxon>
        <taxon>Cichlomorphae</taxon>
        <taxon>Cichliformes</taxon>
        <taxon>Cichlidae</taxon>
        <taxon>African cichlids</taxon>
        <taxon>Pseudocrenilabrinae</taxon>
        <taxon>Haplochromini</taxon>
        <taxon>Pundamilia</taxon>
    </lineage>
</organism>
<reference evidence="1" key="1">
    <citation type="submission" date="2023-09" db="UniProtKB">
        <authorList>
            <consortium name="Ensembl"/>
        </authorList>
    </citation>
    <scope>IDENTIFICATION</scope>
</reference>
<dbReference type="InterPro" id="IPR013783">
    <property type="entry name" value="Ig-like_fold"/>
</dbReference>
<protein>
    <recommendedName>
        <fullName evidence="2">Ig-like domain-containing protein</fullName>
    </recommendedName>
</protein>
<dbReference type="Gene3D" id="2.60.40.10">
    <property type="entry name" value="Immunoglobulins"/>
    <property type="match status" value="1"/>
</dbReference>
<accession>A0A3B4HBF3</accession>
<dbReference type="SUPFAM" id="SSF48726">
    <property type="entry name" value="Immunoglobulin"/>
    <property type="match status" value="1"/>
</dbReference>
<evidence type="ECO:0008006" key="2">
    <source>
        <dbReference type="Google" id="ProtNLM"/>
    </source>
</evidence>
<evidence type="ECO:0000313" key="1">
    <source>
        <dbReference type="Ensembl" id="ENSPNYP00000031038.1"/>
    </source>
</evidence>
<dbReference type="InterPro" id="IPR036179">
    <property type="entry name" value="Ig-like_dom_sf"/>
</dbReference>
<dbReference type="Ensembl" id="ENSPNYT00000031787.1">
    <property type="protein sequence ID" value="ENSPNYP00000031038.1"/>
    <property type="gene ID" value="ENSPNYG00000023403.1"/>
</dbReference>
<name>A0A3B4HBF3_9CICH</name>
<dbReference type="AlphaFoldDB" id="A0A3B4HBF3"/>
<proteinExistence type="predicted"/>
<sequence length="67" mass="7698">ISWLGWREVCCLKRVWSEIKLDQSPSEVKRPGERVKILCTLSGYSLTSYKYTGYDRGQAELWSGLGI</sequence>